<dbReference type="InterPro" id="IPR023299">
    <property type="entry name" value="ATPase_P-typ_cyto_dom_N"/>
</dbReference>
<evidence type="ECO:0000256" key="18">
    <source>
        <dbReference type="SAM" id="Phobius"/>
    </source>
</evidence>
<dbReference type="SUPFAM" id="SSF81653">
    <property type="entry name" value="Calcium ATPase, transduction domain A"/>
    <property type="match status" value="1"/>
</dbReference>
<dbReference type="SUPFAM" id="SSF56784">
    <property type="entry name" value="HAD-like"/>
    <property type="match status" value="1"/>
</dbReference>
<comment type="subcellular location">
    <subcellularLocation>
        <location evidence="2">Cell inner membrane</location>
        <topology evidence="2">Multi-pass membrane protein</topology>
    </subcellularLocation>
</comment>
<feature type="transmembrane region" description="Helical" evidence="18">
    <location>
        <begin position="660"/>
        <end position="682"/>
    </location>
</feature>
<dbReference type="Proteomes" id="UP000033166">
    <property type="component" value="Chromosome I"/>
</dbReference>
<gene>
    <name evidence="20" type="primary">mgtA</name>
    <name evidence="20" type="ORF">LACPI_2007</name>
</gene>
<dbReference type="Gene3D" id="1.20.1110.10">
    <property type="entry name" value="Calcium-transporting ATPase, transmembrane domain"/>
    <property type="match status" value="1"/>
</dbReference>
<keyword evidence="13" id="KW-1278">Translocase</keyword>
<dbReference type="InterPro" id="IPR036412">
    <property type="entry name" value="HAD-like_sf"/>
</dbReference>
<evidence type="ECO:0000313" key="20">
    <source>
        <dbReference type="EMBL" id="CEN29207.1"/>
    </source>
</evidence>
<dbReference type="AlphaFoldDB" id="A0A0D6DZ36"/>
<dbReference type="PRINTS" id="PR01836">
    <property type="entry name" value="MGATPASE"/>
</dbReference>
<dbReference type="InterPro" id="IPR006415">
    <property type="entry name" value="P-type_ATPase_IIIB"/>
</dbReference>
<evidence type="ECO:0000256" key="4">
    <source>
        <dbReference type="ARBA" id="ARBA00012786"/>
    </source>
</evidence>
<dbReference type="STRING" id="1364.LP2241_50347"/>
<evidence type="ECO:0000256" key="17">
    <source>
        <dbReference type="ARBA" id="ARBA00047295"/>
    </source>
</evidence>
<dbReference type="HOGENOM" id="CLU_002360_6_3_9"/>
<dbReference type="SUPFAM" id="SSF81665">
    <property type="entry name" value="Calcium ATPase, transmembrane domain M"/>
    <property type="match status" value="1"/>
</dbReference>
<dbReference type="EMBL" id="LN774769">
    <property type="protein sequence ID" value="CEN29207.1"/>
    <property type="molecule type" value="Genomic_DNA"/>
</dbReference>
<feature type="transmembrane region" description="Helical" evidence="18">
    <location>
        <begin position="64"/>
        <end position="82"/>
    </location>
</feature>
<evidence type="ECO:0000256" key="8">
    <source>
        <dbReference type="ARBA" id="ARBA00022553"/>
    </source>
</evidence>
<evidence type="ECO:0000256" key="15">
    <source>
        <dbReference type="ARBA" id="ARBA00023136"/>
    </source>
</evidence>
<evidence type="ECO:0000313" key="21">
    <source>
        <dbReference type="Proteomes" id="UP000033166"/>
    </source>
</evidence>
<keyword evidence="15 18" id="KW-0472">Membrane</keyword>
<sequence length="857" mass="94359">MEKKTKAFELQQLALQSTKQLYEAYTTSSDGLTASEAKTRLESFGMNIVAAQNPIPAWKIWLNALKDPFVIVLLLLAFVSVITNDYEAALVMSLMVICSVSISFYQEYASQKTSINLREMIENTAAVIRDGQQQEIPMDEVVPGDIVKLHTGDMIPADGVLLTSNDLFINQSSLTGESLPVEKMPLLENNQDAFSKKSAVDLPNLLFMGTDVLSGQGLILILKTGQATFFGDIAQSATGSKADTAFEVGLKKVSALLLKMIAILFPVVFVLNVFTKHDVSNAFFFAIAVAVGLTPEMLPMIVNSNLAKGAQRLAKEKVIVKKLSAIQNLGAMDILCTDKTGTITEDRVVLMHYVDPFGNENEAVLNYAYLNSKYQTGWRNLMDVAVLDYFSREKKQLPFEDISKIDEIPFDFSRRRLSVALSIADEKVMITKGAVEEMAEVCDSVLINGEKIALTPELIEQMKAVNIKMNQDGMRVITVAQKSIQSDTINISDEKELTILGFIGFLDPAKASAITAISSLQAHGVTVKVLTGDNAIVAQKVCVDVGINAEHYLLGTDIDQMSDAVLLEQAERVHLFAKLNPMQKERVIKLLKQNGHTVGFMGDGINDAPSLRTADVGISVDTAADITKDASTIILLEKSLEVLEVGVQEGRRVFVNMMKYIKITLSSNFGNVFSILIASAFLPFLPMLSMQLLVQNLIYDVAQLAIPWDNVDPEEIEKPVTWNMKNLVHFTVLIGPVSSIFDVLTFIILYFGFHYNTVASQGAFQSGWFAVGLITQTLALHILRTKKLPFIKSRASLPVFITTGGVFIAGGLLSMTSLGHFFDLTHLPVNYWLIFPFIIIGYLIVLQVAKRIYQKSA</sequence>
<dbReference type="InterPro" id="IPR008250">
    <property type="entry name" value="ATPase_P-typ_transduc_dom_A_sf"/>
</dbReference>
<feature type="transmembrane region" description="Helical" evidence="18">
    <location>
        <begin position="281"/>
        <end position="302"/>
    </location>
</feature>
<dbReference type="SFLD" id="SFLDF00027">
    <property type="entry name" value="p-type_atpase"/>
    <property type="match status" value="1"/>
</dbReference>
<dbReference type="SMART" id="SM00831">
    <property type="entry name" value="Cation_ATPase_N"/>
    <property type="match status" value="1"/>
</dbReference>
<dbReference type="NCBIfam" id="TIGR01524">
    <property type="entry name" value="ATPase-IIIB_Mg"/>
    <property type="match status" value="1"/>
</dbReference>
<comment type="catalytic activity">
    <reaction evidence="17">
        <text>Mg(2+)(out) + ATP + H2O = Mg(2+)(in) + ADP + phosphate + H(+)</text>
        <dbReference type="Rhea" id="RHEA:10260"/>
        <dbReference type="ChEBI" id="CHEBI:15377"/>
        <dbReference type="ChEBI" id="CHEBI:15378"/>
        <dbReference type="ChEBI" id="CHEBI:18420"/>
        <dbReference type="ChEBI" id="CHEBI:30616"/>
        <dbReference type="ChEBI" id="CHEBI:43474"/>
        <dbReference type="ChEBI" id="CHEBI:456216"/>
        <dbReference type="EC" id="7.2.2.14"/>
    </reaction>
</comment>
<dbReference type="InterPro" id="IPR023214">
    <property type="entry name" value="HAD_sf"/>
</dbReference>
<evidence type="ECO:0000256" key="16">
    <source>
        <dbReference type="ARBA" id="ARBA00029806"/>
    </source>
</evidence>
<evidence type="ECO:0000256" key="11">
    <source>
        <dbReference type="ARBA" id="ARBA00022840"/>
    </source>
</evidence>
<evidence type="ECO:0000256" key="6">
    <source>
        <dbReference type="ARBA" id="ARBA00022475"/>
    </source>
</evidence>
<dbReference type="SUPFAM" id="SSF81660">
    <property type="entry name" value="Metal cation-transporting ATPase, ATP-binding domain N"/>
    <property type="match status" value="1"/>
</dbReference>
<dbReference type="SFLD" id="SFLDS00003">
    <property type="entry name" value="Haloacid_Dehalogenase"/>
    <property type="match status" value="1"/>
</dbReference>
<feature type="transmembrane region" description="Helical" evidence="18">
    <location>
        <begin position="727"/>
        <end position="751"/>
    </location>
</feature>
<reference evidence="21" key="1">
    <citation type="submission" date="2015-01" db="EMBL/GenBank/DDBJ databases">
        <authorList>
            <person name="Andreevskaya M."/>
        </authorList>
    </citation>
    <scope>NUCLEOTIDE SEQUENCE [LARGE SCALE GENOMIC DNA]</scope>
    <source>
        <strain evidence="21">MKFS47</strain>
    </source>
</reference>
<dbReference type="CDD" id="cd02077">
    <property type="entry name" value="P-type_ATPase_Mg"/>
    <property type="match status" value="1"/>
</dbReference>
<feature type="transmembrane region" description="Helical" evidence="18">
    <location>
        <begin position="88"/>
        <end position="105"/>
    </location>
</feature>
<dbReference type="Gene3D" id="2.70.150.10">
    <property type="entry name" value="Calcium-transporting ATPase, cytoplasmic transduction domain A"/>
    <property type="match status" value="1"/>
</dbReference>
<dbReference type="GO" id="GO:0016887">
    <property type="term" value="F:ATP hydrolysis activity"/>
    <property type="evidence" value="ECO:0007669"/>
    <property type="project" value="InterPro"/>
</dbReference>
<evidence type="ECO:0000256" key="14">
    <source>
        <dbReference type="ARBA" id="ARBA00022989"/>
    </source>
</evidence>
<evidence type="ECO:0000256" key="1">
    <source>
        <dbReference type="ARBA" id="ARBA00003954"/>
    </source>
</evidence>
<feature type="transmembrane region" description="Helical" evidence="18">
    <location>
        <begin position="795"/>
        <end position="817"/>
    </location>
</feature>
<dbReference type="PROSITE" id="PS00154">
    <property type="entry name" value="ATPASE_E1_E2"/>
    <property type="match status" value="1"/>
</dbReference>
<dbReference type="GO" id="GO:0005886">
    <property type="term" value="C:plasma membrane"/>
    <property type="evidence" value="ECO:0007669"/>
    <property type="project" value="UniProtKB-SubCell"/>
</dbReference>
<dbReference type="GO" id="GO:0005524">
    <property type="term" value="F:ATP binding"/>
    <property type="evidence" value="ECO:0007669"/>
    <property type="project" value="UniProtKB-KW"/>
</dbReference>
<keyword evidence="6" id="KW-1003">Cell membrane</keyword>
<dbReference type="InterPro" id="IPR044492">
    <property type="entry name" value="P_typ_ATPase_HD_dom"/>
</dbReference>
<evidence type="ECO:0000256" key="12">
    <source>
        <dbReference type="ARBA" id="ARBA00022842"/>
    </source>
</evidence>
<dbReference type="InterPro" id="IPR059000">
    <property type="entry name" value="ATPase_P-type_domA"/>
</dbReference>
<dbReference type="Pfam" id="PF00689">
    <property type="entry name" value="Cation_ATPase_C"/>
    <property type="match status" value="1"/>
</dbReference>
<evidence type="ECO:0000256" key="2">
    <source>
        <dbReference type="ARBA" id="ARBA00004429"/>
    </source>
</evidence>
<dbReference type="InterPro" id="IPR018303">
    <property type="entry name" value="ATPase_P-typ_P_site"/>
</dbReference>
<dbReference type="GO" id="GO:0015444">
    <property type="term" value="F:P-type magnesium transporter activity"/>
    <property type="evidence" value="ECO:0007669"/>
    <property type="project" value="UniProtKB-EC"/>
</dbReference>
<name>A0A0D6DZ36_9LACT</name>
<dbReference type="SFLD" id="SFLDG00002">
    <property type="entry name" value="C1.7:_P-type_atpase_like"/>
    <property type="match status" value="1"/>
</dbReference>
<dbReference type="InterPro" id="IPR004014">
    <property type="entry name" value="ATPase_P-typ_cation-transptr_N"/>
</dbReference>
<keyword evidence="10" id="KW-0547">Nucleotide-binding</keyword>
<dbReference type="Pfam" id="PF13246">
    <property type="entry name" value="Cation_ATPase"/>
    <property type="match status" value="1"/>
</dbReference>
<dbReference type="InterPro" id="IPR001757">
    <property type="entry name" value="P_typ_ATPase"/>
</dbReference>
<keyword evidence="12" id="KW-0460">Magnesium</keyword>
<dbReference type="InterPro" id="IPR023298">
    <property type="entry name" value="ATPase_P-typ_TM_dom_sf"/>
</dbReference>
<dbReference type="Pfam" id="PF00122">
    <property type="entry name" value="E1-E2_ATPase"/>
    <property type="match status" value="1"/>
</dbReference>
<protein>
    <recommendedName>
        <fullName evidence="5">Magnesium-transporting ATPase, P-type 1</fullName>
        <ecNumber evidence="4">7.2.2.14</ecNumber>
    </recommendedName>
    <alternativeName>
        <fullName evidence="16">Mg(2+) transport ATPase, P-type 1</fullName>
    </alternativeName>
</protein>
<keyword evidence="7" id="KW-0997">Cell inner membrane</keyword>
<keyword evidence="8" id="KW-0597">Phosphoprotein</keyword>
<comment type="similarity">
    <text evidence="3">Belongs to the cation transport ATPase (P-type) (TC 3.A.3) family. Type IIIB subfamily.</text>
</comment>
<accession>A0A0D6DZ36</accession>
<dbReference type="Gene3D" id="3.40.50.1000">
    <property type="entry name" value="HAD superfamily/HAD-like"/>
    <property type="match status" value="1"/>
</dbReference>
<evidence type="ECO:0000256" key="13">
    <source>
        <dbReference type="ARBA" id="ARBA00022967"/>
    </source>
</evidence>
<dbReference type="Pfam" id="PF00690">
    <property type="entry name" value="Cation_ATPase_N"/>
    <property type="match status" value="1"/>
</dbReference>
<keyword evidence="14 18" id="KW-1133">Transmembrane helix</keyword>
<feature type="transmembrane region" description="Helical" evidence="18">
    <location>
        <begin position="256"/>
        <end position="275"/>
    </location>
</feature>
<dbReference type="PANTHER" id="PTHR42861">
    <property type="entry name" value="CALCIUM-TRANSPORTING ATPASE"/>
    <property type="match status" value="1"/>
</dbReference>
<feature type="transmembrane region" description="Helical" evidence="18">
    <location>
        <begin position="829"/>
        <end position="849"/>
    </location>
</feature>
<evidence type="ECO:0000256" key="5">
    <source>
        <dbReference type="ARBA" id="ARBA00013555"/>
    </source>
</evidence>
<evidence type="ECO:0000256" key="9">
    <source>
        <dbReference type="ARBA" id="ARBA00022692"/>
    </source>
</evidence>
<proteinExistence type="inferred from homology"/>
<comment type="function">
    <text evidence="1">Mediates magnesium influx to the cytosol.</text>
</comment>
<feature type="domain" description="Cation-transporting P-type ATPase N-terminal" evidence="19">
    <location>
        <begin position="12"/>
        <end position="85"/>
    </location>
</feature>
<evidence type="ECO:0000256" key="10">
    <source>
        <dbReference type="ARBA" id="ARBA00022741"/>
    </source>
</evidence>
<evidence type="ECO:0000256" key="3">
    <source>
        <dbReference type="ARBA" id="ARBA00008746"/>
    </source>
</evidence>
<dbReference type="Gene3D" id="3.40.1110.10">
    <property type="entry name" value="Calcium-transporting ATPase, cytoplasmic domain N"/>
    <property type="match status" value="1"/>
</dbReference>
<dbReference type="KEGG" id="lpk:LACPI_2007"/>
<evidence type="ECO:0000259" key="19">
    <source>
        <dbReference type="SMART" id="SM00831"/>
    </source>
</evidence>
<dbReference type="EC" id="7.2.2.14" evidence="4"/>
<evidence type="ECO:0000256" key="7">
    <source>
        <dbReference type="ARBA" id="ARBA00022519"/>
    </source>
</evidence>
<dbReference type="RefSeq" id="WP_047916205.1">
    <property type="nucleotide sequence ID" value="NZ_LN774769.1"/>
</dbReference>
<organism evidence="20 21">
    <name type="scientific">Pseudolactococcus piscium MKFS47</name>
    <dbReference type="NCBI Taxonomy" id="297352"/>
    <lineage>
        <taxon>Bacteria</taxon>
        <taxon>Bacillati</taxon>
        <taxon>Bacillota</taxon>
        <taxon>Bacilli</taxon>
        <taxon>Lactobacillales</taxon>
        <taxon>Streptococcaceae</taxon>
        <taxon>Pseudolactococcus</taxon>
    </lineage>
</organism>
<keyword evidence="9 18" id="KW-0812">Transmembrane</keyword>
<dbReference type="NCBIfam" id="NF011702">
    <property type="entry name" value="PRK15122.1"/>
    <property type="match status" value="1"/>
</dbReference>
<dbReference type="InterPro" id="IPR006068">
    <property type="entry name" value="ATPase_P-typ_cation-transptr_C"/>
</dbReference>
<keyword evidence="11" id="KW-0067">ATP-binding</keyword>
<dbReference type="NCBIfam" id="TIGR01494">
    <property type="entry name" value="ATPase_P-type"/>
    <property type="match status" value="2"/>
</dbReference>